<keyword evidence="2" id="KW-1185">Reference proteome</keyword>
<dbReference type="KEGG" id="bomb:GT348_07745"/>
<reference evidence="1 2" key="1">
    <citation type="submission" date="2020-01" db="EMBL/GenBank/DDBJ databases">
        <title>Genome sequencing of strain KACC 21507.</title>
        <authorList>
            <person name="Heo J."/>
            <person name="Kim S.-J."/>
            <person name="Kim J.-S."/>
            <person name="Hong S.-B."/>
            <person name="Kwon S.-W."/>
        </authorList>
    </citation>
    <scope>NUCLEOTIDE SEQUENCE [LARGE SCALE GENOMIC DNA]</scope>
    <source>
        <strain evidence="1 2">KACC 21507</strain>
    </source>
</reference>
<organism evidence="1 2">
    <name type="scientific">Aristophania vespae</name>
    <dbReference type="NCBI Taxonomy" id="2697033"/>
    <lineage>
        <taxon>Bacteria</taxon>
        <taxon>Pseudomonadati</taxon>
        <taxon>Pseudomonadota</taxon>
        <taxon>Alphaproteobacteria</taxon>
        <taxon>Acetobacterales</taxon>
        <taxon>Acetobacteraceae</taxon>
        <taxon>Aristophania</taxon>
    </lineage>
</organism>
<dbReference type="Proteomes" id="UP000463975">
    <property type="component" value="Chromosome"/>
</dbReference>
<evidence type="ECO:0000313" key="2">
    <source>
        <dbReference type="Proteomes" id="UP000463975"/>
    </source>
</evidence>
<name>A0A6P1NNL0_9PROT</name>
<gene>
    <name evidence="1" type="ORF">GT348_07745</name>
</gene>
<proteinExistence type="predicted"/>
<accession>A0A6P1NNL0</accession>
<protein>
    <submittedName>
        <fullName evidence="1">Uncharacterized protein</fullName>
    </submittedName>
</protein>
<dbReference type="EMBL" id="CP047652">
    <property type="protein sequence ID" value="QHI96441.1"/>
    <property type="molecule type" value="Genomic_DNA"/>
</dbReference>
<evidence type="ECO:0000313" key="1">
    <source>
        <dbReference type="EMBL" id="QHI96441.1"/>
    </source>
</evidence>
<sequence>MATSALFCTFNITDAKAGQWYTGSLVSPSGTTGEGVLNVEPYYSYSQPMGAFGPHGGTGPAKHPLQRSLSNSTLWKYGITPDLSIQFHTMVNYRWKHAAGHAHGPKAADMPLGLIYRFVRPDPERYIPALSIIASMAFPTGDYSNLGHEQDGVGTGTYIFRLGFVSQSTYTLPGQHELRVRVWNWFRRSVSSARLKNMTSYGTDYGFYGRGHPGMSGQTGISLEYGLNQKWVLATDLAHDWANGSHIKGYDSRGHYVNKISSASSDWQIAPAIEYNWNPRWGIIVGSAFYFAGHNSNIQVTPQFAVNSMF</sequence>
<dbReference type="AlphaFoldDB" id="A0A6P1NNL0"/>